<evidence type="ECO:0000259" key="5">
    <source>
        <dbReference type="PROSITE" id="PS50931"/>
    </source>
</evidence>
<dbReference type="GeneID" id="97671875"/>
<dbReference type="Gene3D" id="1.10.10.10">
    <property type="entry name" value="Winged helix-like DNA-binding domain superfamily/Winged helix DNA-binding domain"/>
    <property type="match status" value="1"/>
</dbReference>
<name>A0A0M7ATV5_9HYPH</name>
<dbReference type="GO" id="GO:0003700">
    <property type="term" value="F:DNA-binding transcription factor activity"/>
    <property type="evidence" value="ECO:0007669"/>
    <property type="project" value="InterPro"/>
</dbReference>
<dbReference type="InterPro" id="IPR058163">
    <property type="entry name" value="LysR-type_TF_proteobact-type"/>
</dbReference>
<dbReference type="OrthoDB" id="7328368at2"/>
<keyword evidence="3" id="KW-0238">DNA-binding</keyword>
<evidence type="ECO:0000256" key="3">
    <source>
        <dbReference type="ARBA" id="ARBA00023125"/>
    </source>
</evidence>
<dbReference type="PROSITE" id="PS50931">
    <property type="entry name" value="HTH_LYSR"/>
    <property type="match status" value="1"/>
</dbReference>
<comment type="similarity">
    <text evidence="1">Belongs to the LysR transcriptional regulatory family.</text>
</comment>
<dbReference type="Gene3D" id="3.40.190.10">
    <property type="entry name" value="Periplasmic binding protein-like II"/>
    <property type="match status" value="2"/>
</dbReference>
<dbReference type="EMBL" id="CXWC01000012">
    <property type="protein sequence ID" value="CTQ75950.1"/>
    <property type="molecule type" value="Genomic_DNA"/>
</dbReference>
<reference evidence="7" key="1">
    <citation type="submission" date="2015-07" db="EMBL/GenBank/DDBJ databases">
        <authorList>
            <person name="Rodrigo-Torres Lidia"/>
            <person name="Arahal R.David."/>
        </authorList>
    </citation>
    <scope>NUCLEOTIDE SEQUENCE [LARGE SCALE GENOMIC DNA]</scope>
    <source>
        <strain evidence="7">CECT 5096</strain>
    </source>
</reference>
<dbReference type="PANTHER" id="PTHR30537:SF26">
    <property type="entry name" value="GLYCINE CLEAVAGE SYSTEM TRANSCRIPTIONAL ACTIVATOR"/>
    <property type="match status" value="1"/>
</dbReference>
<sequence length="298" mass="32888">MDWRALPSLNSLKVFAVVAETRSLSAAGRELNVTHAAVSQQVRSLENFMGLQLVAREGRGVALTPEGEQLYSGLSGGFETIREAVDALLKDDTARPLNITMTPSFAVSWLMPRINDFRLQYPDIELMLNPTAEVIELKPGGVDLAIRFGGGNWPGLESELLLPTNFAVVGANCLIGDKVIETPEDIIEFPWLQEYGTNELAMWMEEQGVVPKGKLNITHLPGYMVLEGLRRGDGISATAMAFIEPDIASGSLRVLFEDTVRLGTGYYMLTRPGVIRPPLKKLMTWLRSMRDERKAGKI</sequence>
<dbReference type="GO" id="GO:0043565">
    <property type="term" value="F:sequence-specific DNA binding"/>
    <property type="evidence" value="ECO:0007669"/>
    <property type="project" value="TreeGrafter"/>
</dbReference>
<dbReference type="Proteomes" id="UP000049983">
    <property type="component" value="Unassembled WGS sequence"/>
</dbReference>
<dbReference type="SUPFAM" id="SSF46785">
    <property type="entry name" value="Winged helix' DNA-binding domain"/>
    <property type="match status" value="1"/>
</dbReference>
<dbReference type="PANTHER" id="PTHR30537">
    <property type="entry name" value="HTH-TYPE TRANSCRIPTIONAL REGULATOR"/>
    <property type="match status" value="1"/>
</dbReference>
<dbReference type="FunFam" id="1.10.10.10:FF:000001">
    <property type="entry name" value="LysR family transcriptional regulator"/>
    <property type="match status" value="1"/>
</dbReference>
<dbReference type="InterPro" id="IPR036390">
    <property type="entry name" value="WH_DNA-bd_sf"/>
</dbReference>
<keyword evidence="4" id="KW-0804">Transcription</keyword>
<organism evidence="6 7">
    <name type="scientific">Roseibium album</name>
    <dbReference type="NCBI Taxonomy" id="311410"/>
    <lineage>
        <taxon>Bacteria</taxon>
        <taxon>Pseudomonadati</taxon>
        <taxon>Pseudomonadota</taxon>
        <taxon>Alphaproteobacteria</taxon>
        <taxon>Hyphomicrobiales</taxon>
        <taxon>Stappiaceae</taxon>
        <taxon>Roseibium</taxon>
    </lineage>
</organism>
<dbReference type="AlphaFoldDB" id="A0A0M7ATV5"/>
<evidence type="ECO:0000256" key="1">
    <source>
        <dbReference type="ARBA" id="ARBA00009437"/>
    </source>
</evidence>
<dbReference type="Pfam" id="PF03466">
    <property type="entry name" value="LysR_substrate"/>
    <property type="match status" value="1"/>
</dbReference>
<dbReference type="PRINTS" id="PR00039">
    <property type="entry name" value="HTHLYSR"/>
</dbReference>
<gene>
    <name evidence="6" type="primary">gcvA_21</name>
    <name evidence="6" type="ORF">LA5096_04590</name>
</gene>
<dbReference type="GO" id="GO:0006351">
    <property type="term" value="P:DNA-templated transcription"/>
    <property type="evidence" value="ECO:0007669"/>
    <property type="project" value="TreeGrafter"/>
</dbReference>
<feature type="domain" description="HTH lysR-type" evidence="5">
    <location>
        <begin position="7"/>
        <end position="64"/>
    </location>
</feature>
<proteinExistence type="inferred from homology"/>
<evidence type="ECO:0000313" key="7">
    <source>
        <dbReference type="Proteomes" id="UP000049983"/>
    </source>
</evidence>
<keyword evidence="7" id="KW-1185">Reference proteome</keyword>
<dbReference type="SUPFAM" id="SSF53850">
    <property type="entry name" value="Periplasmic binding protein-like II"/>
    <property type="match status" value="1"/>
</dbReference>
<dbReference type="InterPro" id="IPR000847">
    <property type="entry name" value="LysR_HTH_N"/>
</dbReference>
<dbReference type="InterPro" id="IPR005119">
    <property type="entry name" value="LysR_subst-bd"/>
</dbReference>
<protein>
    <submittedName>
        <fullName evidence="6">Gcv operon activator</fullName>
    </submittedName>
</protein>
<evidence type="ECO:0000256" key="4">
    <source>
        <dbReference type="ARBA" id="ARBA00023163"/>
    </source>
</evidence>
<dbReference type="RefSeq" id="WP_055118313.1">
    <property type="nucleotide sequence ID" value="NZ_CANKXR010000003.1"/>
</dbReference>
<evidence type="ECO:0000313" key="6">
    <source>
        <dbReference type="EMBL" id="CTQ75950.1"/>
    </source>
</evidence>
<accession>A0A0M7ATV5</accession>
<keyword evidence="2" id="KW-0805">Transcription regulation</keyword>
<dbReference type="STRING" id="311410.LA5095_04113"/>
<dbReference type="Pfam" id="PF00126">
    <property type="entry name" value="HTH_1"/>
    <property type="match status" value="1"/>
</dbReference>
<dbReference type="InterPro" id="IPR036388">
    <property type="entry name" value="WH-like_DNA-bd_sf"/>
</dbReference>
<evidence type="ECO:0000256" key="2">
    <source>
        <dbReference type="ARBA" id="ARBA00023015"/>
    </source>
</evidence>